<dbReference type="PROSITE" id="PS50880">
    <property type="entry name" value="TOPRIM"/>
    <property type="match status" value="1"/>
</dbReference>
<keyword evidence="17" id="KW-1185">Reference proteome</keyword>
<organism evidence="16 17">
    <name type="scientific">Microbacterium croceum</name>
    <dbReference type="NCBI Taxonomy" id="2851645"/>
    <lineage>
        <taxon>Bacteria</taxon>
        <taxon>Bacillati</taxon>
        <taxon>Actinomycetota</taxon>
        <taxon>Actinomycetes</taxon>
        <taxon>Micrococcales</taxon>
        <taxon>Microbacteriaceae</taxon>
        <taxon>Microbacterium</taxon>
    </lineage>
</organism>
<evidence type="ECO:0000256" key="12">
    <source>
        <dbReference type="HAMAP-Rule" id="MF_00974"/>
    </source>
</evidence>
<comment type="caution">
    <text evidence="16">The sequence shown here is derived from an EMBL/GenBank/DDBJ whole genome shotgun (WGS) entry which is preliminary data.</text>
</comment>
<comment type="function">
    <text evidence="12 13">RNA polymerase that catalyzes the synthesis of short RNA molecules used as primers for DNA polymerase during DNA replication.</text>
</comment>
<keyword evidence="2 12" id="KW-0639">Primosome</keyword>
<dbReference type="PANTHER" id="PTHR30313">
    <property type="entry name" value="DNA PRIMASE"/>
    <property type="match status" value="1"/>
</dbReference>
<proteinExistence type="inferred from homology"/>
<keyword evidence="5 12" id="KW-0235">DNA replication</keyword>
<keyword evidence="6 12" id="KW-0479">Metal-binding</keyword>
<keyword evidence="7 12" id="KW-0863">Zinc-finger</keyword>
<evidence type="ECO:0000256" key="9">
    <source>
        <dbReference type="ARBA" id="ARBA00022842"/>
    </source>
</evidence>
<dbReference type="PANTHER" id="PTHR30313:SF2">
    <property type="entry name" value="DNA PRIMASE"/>
    <property type="match status" value="1"/>
</dbReference>
<dbReference type="Pfam" id="PF08275">
    <property type="entry name" value="DNAG_N"/>
    <property type="match status" value="1"/>
</dbReference>
<keyword evidence="10 12" id="KW-0238">DNA-binding</keyword>
<dbReference type="NCBIfam" id="TIGR01391">
    <property type="entry name" value="dnaG"/>
    <property type="match status" value="1"/>
</dbReference>
<evidence type="ECO:0000256" key="13">
    <source>
        <dbReference type="PIRNR" id="PIRNR002811"/>
    </source>
</evidence>
<dbReference type="InterPro" id="IPR006171">
    <property type="entry name" value="TOPRIM_dom"/>
</dbReference>
<evidence type="ECO:0000256" key="5">
    <source>
        <dbReference type="ARBA" id="ARBA00022705"/>
    </source>
</evidence>
<dbReference type="Proteomes" id="UP001300096">
    <property type="component" value="Unassembled WGS sequence"/>
</dbReference>
<name>A0ABT0FG04_9MICO</name>
<keyword evidence="3 12" id="KW-0808">Transferase</keyword>
<reference evidence="16 17" key="1">
    <citation type="submission" date="2021-06" db="EMBL/GenBank/DDBJ databases">
        <title>Genome-based taxonomic framework of Microbacterium strains isolated from marine environment, the description of four new species and reclassification of four preexisting species.</title>
        <authorList>
            <person name="Lee S.D."/>
            <person name="Kim S.-M."/>
            <person name="Byeon Y.-S."/>
            <person name="Yang H.L."/>
            <person name="Kim I.S."/>
        </authorList>
    </citation>
    <scope>NUCLEOTIDE SEQUENCE [LARGE SCALE GENOMIC DNA]</scope>
    <source>
        <strain evidence="16 17">SSW1-49</strain>
    </source>
</reference>
<keyword evidence="11 12" id="KW-0804">Transcription</keyword>
<keyword evidence="9" id="KW-0460">Magnesium</keyword>
<dbReference type="Gene3D" id="3.90.580.10">
    <property type="entry name" value="Zinc finger, CHC2-type domain"/>
    <property type="match status" value="1"/>
</dbReference>
<dbReference type="InterPro" id="IPR034151">
    <property type="entry name" value="TOPRIM_DnaG_bac"/>
</dbReference>
<evidence type="ECO:0000256" key="11">
    <source>
        <dbReference type="ARBA" id="ARBA00023163"/>
    </source>
</evidence>
<dbReference type="InterPro" id="IPR030846">
    <property type="entry name" value="DnaG_bac"/>
</dbReference>
<accession>A0ABT0FG04</accession>
<dbReference type="InterPro" id="IPR037068">
    <property type="entry name" value="DNA_primase_core_N_sf"/>
</dbReference>
<keyword evidence="4 12" id="KW-0548">Nucleotidyltransferase</keyword>
<evidence type="ECO:0000256" key="14">
    <source>
        <dbReference type="SAM" id="MobiDB-lite"/>
    </source>
</evidence>
<evidence type="ECO:0000256" key="1">
    <source>
        <dbReference type="ARBA" id="ARBA00022478"/>
    </source>
</evidence>
<protein>
    <recommendedName>
        <fullName evidence="12 13">DNA primase</fullName>
        <ecNumber evidence="12">2.7.7.101</ecNumber>
    </recommendedName>
</protein>
<evidence type="ECO:0000313" key="17">
    <source>
        <dbReference type="Proteomes" id="UP001300096"/>
    </source>
</evidence>
<dbReference type="InterPro" id="IPR036977">
    <property type="entry name" value="DNA_primase_Znf_CHC2"/>
</dbReference>
<dbReference type="RefSeq" id="WP_247630321.1">
    <property type="nucleotide sequence ID" value="NZ_JAHWXN010000001.1"/>
</dbReference>
<dbReference type="InterPro" id="IPR002694">
    <property type="entry name" value="Znf_CHC2"/>
</dbReference>
<keyword evidence="1 12" id="KW-0240">DNA-directed RNA polymerase</keyword>
<dbReference type="Pfam" id="PF13662">
    <property type="entry name" value="Toprim_4"/>
    <property type="match status" value="1"/>
</dbReference>
<dbReference type="SMART" id="SM00493">
    <property type="entry name" value="TOPRIM"/>
    <property type="match status" value="1"/>
</dbReference>
<comment type="catalytic activity">
    <reaction evidence="12">
        <text>ssDNA + n NTP = ssDNA/pppN(pN)n-1 hybrid + (n-1) diphosphate.</text>
        <dbReference type="EC" id="2.7.7.101"/>
    </reaction>
</comment>
<dbReference type="SUPFAM" id="SSF57783">
    <property type="entry name" value="Zinc beta-ribbon"/>
    <property type="match status" value="1"/>
</dbReference>
<comment type="subunit">
    <text evidence="12">Monomer. Interacts with DnaB.</text>
</comment>
<sequence>MPRIRQADVDEVKARTNIADIVGERVALKPAGVGSLKGLCPFHDEKSPSFHVRQQVGYYHCFGCGESGDVYSFLREMDHVSFTEAVERLAGRIGYTLHYEDGGAAPETSGRSRLYAANTAAAEFFRAQLLSPDAEAGRRFLGERGFDAGAAAHFGVGFAPRGWDGMLKALTAQGFTREELSTAGLVSTGQRGVYDRFRGRLVWPIRDVSGQTIGFGARKLFDDDPGPKYLNTPETPIYKKAQVLYGLDLAKRDIARGDPRRVVVVEGYTDVMACHLAGLTTAVATCGTAFGTEHIKVLRRVMGDDNASGEVVFTFDGDEAGQKAALRAFTEDDRFNAQTFVAVAPDGLDPCDLRLQRGDAAVRGLMDTKVPMFEFAMDRKLAGFDLSTVEGRVGALRGAAPIVAEIRDRLLRPGYERVLARRLGMDPTEVHNEVERSSRGGASAAPTHREQPVPIDPATGAPGVVPVTLASLPRSPDVAVERDALMGALQYGHQVDQALLNRALSTPFRTPGLDAVREAVAAAPDRTRAGWVTDAVNSVREPYRSLGGELLMTPFPARDEERAVATVADLARRLILRQLEHEKQEMLGAVQRVPADSDGGRALRMRLRDIDVERQRFAES</sequence>
<dbReference type="InterPro" id="IPR019475">
    <property type="entry name" value="DNA_primase_DnaB-bd"/>
</dbReference>
<dbReference type="Gene3D" id="3.90.980.10">
    <property type="entry name" value="DNA primase, catalytic core, N-terminal domain"/>
    <property type="match status" value="1"/>
</dbReference>
<dbReference type="EMBL" id="JAHWXN010000001">
    <property type="protein sequence ID" value="MCK2037000.1"/>
    <property type="molecule type" value="Genomic_DNA"/>
</dbReference>
<comment type="similarity">
    <text evidence="12 13">Belongs to the DnaG primase family.</text>
</comment>
<feature type="region of interest" description="Disordered" evidence="14">
    <location>
        <begin position="430"/>
        <end position="460"/>
    </location>
</feature>
<dbReference type="InterPro" id="IPR013264">
    <property type="entry name" value="DNAG_N"/>
</dbReference>
<dbReference type="Pfam" id="PF01807">
    <property type="entry name" value="Zn_ribbon_DnaG"/>
    <property type="match status" value="1"/>
</dbReference>
<dbReference type="HAMAP" id="MF_00974">
    <property type="entry name" value="DNA_primase_DnaG"/>
    <property type="match status" value="1"/>
</dbReference>
<evidence type="ECO:0000256" key="6">
    <source>
        <dbReference type="ARBA" id="ARBA00022723"/>
    </source>
</evidence>
<dbReference type="SMART" id="SM00400">
    <property type="entry name" value="ZnF_CHCC"/>
    <property type="match status" value="1"/>
</dbReference>
<dbReference type="SUPFAM" id="SSF56731">
    <property type="entry name" value="DNA primase core"/>
    <property type="match status" value="1"/>
</dbReference>
<evidence type="ECO:0000256" key="2">
    <source>
        <dbReference type="ARBA" id="ARBA00022515"/>
    </source>
</evidence>
<dbReference type="InterPro" id="IPR050219">
    <property type="entry name" value="DnaG_primase"/>
</dbReference>
<feature type="zinc finger region" description="CHC2-type" evidence="12">
    <location>
        <begin position="40"/>
        <end position="64"/>
    </location>
</feature>
<dbReference type="Gene3D" id="3.40.1360.10">
    <property type="match status" value="1"/>
</dbReference>
<feature type="domain" description="Toprim" evidence="15">
    <location>
        <begin position="260"/>
        <end position="345"/>
    </location>
</feature>
<gene>
    <name evidence="12 16" type="primary">dnaG</name>
    <name evidence="16" type="ORF">KZC51_12750</name>
</gene>
<dbReference type="Pfam" id="PF10410">
    <property type="entry name" value="DnaB_bind"/>
    <property type="match status" value="1"/>
</dbReference>
<evidence type="ECO:0000313" key="16">
    <source>
        <dbReference type="EMBL" id="MCK2037000.1"/>
    </source>
</evidence>
<evidence type="ECO:0000256" key="3">
    <source>
        <dbReference type="ARBA" id="ARBA00022679"/>
    </source>
</evidence>
<evidence type="ECO:0000256" key="10">
    <source>
        <dbReference type="ARBA" id="ARBA00023125"/>
    </source>
</evidence>
<dbReference type="CDD" id="cd03364">
    <property type="entry name" value="TOPRIM_DnaG_primases"/>
    <property type="match status" value="1"/>
</dbReference>
<comment type="cofactor">
    <cofactor evidence="12 13">
        <name>Zn(2+)</name>
        <dbReference type="ChEBI" id="CHEBI:29105"/>
    </cofactor>
    <text evidence="12 13">Binds 1 zinc ion per monomer.</text>
</comment>
<dbReference type="PIRSF" id="PIRSF002811">
    <property type="entry name" value="DnaG"/>
    <property type="match status" value="1"/>
</dbReference>
<evidence type="ECO:0000256" key="8">
    <source>
        <dbReference type="ARBA" id="ARBA00022833"/>
    </source>
</evidence>
<keyword evidence="8 12" id="KW-0862">Zinc</keyword>
<dbReference type="InterPro" id="IPR006295">
    <property type="entry name" value="DNA_primase_DnaG"/>
</dbReference>
<dbReference type="EC" id="2.7.7.101" evidence="12"/>
<evidence type="ECO:0000259" key="15">
    <source>
        <dbReference type="PROSITE" id="PS50880"/>
    </source>
</evidence>
<evidence type="ECO:0000256" key="4">
    <source>
        <dbReference type="ARBA" id="ARBA00022695"/>
    </source>
</evidence>
<comment type="domain">
    <text evidence="12">Contains an N-terminal zinc-binding domain, a central core domain that contains the primase activity, and a C-terminal DnaB-binding domain.</text>
</comment>
<evidence type="ECO:0000256" key="7">
    <source>
        <dbReference type="ARBA" id="ARBA00022771"/>
    </source>
</evidence>